<dbReference type="InterPro" id="IPR045508">
    <property type="entry name" value="DUF6482"/>
</dbReference>
<dbReference type="RefSeq" id="WP_139757794.1">
    <property type="nucleotide sequence ID" value="NZ_CP039852.1"/>
</dbReference>
<proteinExistence type="predicted"/>
<evidence type="ECO:0000313" key="2">
    <source>
        <dbReference type="EMBL" id="QCZ95064.1"/>
    </source>
</evidence>
<sequence>MHKFLMKDIEQRNPDIDYLEVQSFEMNVYLVQITIGEKTGFIYDDSDRPMRFFSAGHIREAFASCQVTQAVMIHDTPYDEMIGNPPKSKTQTALPFTMQLPY</sequence>
<dbReference type="AlphaFoldDB" id="A0A5B7YHE9"/>
<dbReference type="OrthoDB" id="5600613at2"/>
<protein>
    <submittedName>
        <fullName evidence="2">NADH-quinone reductase</fullName>
    </submittedName>
</protein>
<dbReference type="Proteomes" id="UP000304912">
    <property type="component" value="Chromosome"/>
</dbReference>
<reference evidence="2 3" key="1">
    <citation type="submission" date="2019-04" db="EMBL/GenBank/DDBJ databases">
        <title>Salinimonas iocasae sp. nov., a halophilic bacterium isolated from the outer tube casing of tubeworms in Okinawa Trough.</title>
        <authorList>
            <person name="Zhang H."/>
            <person name="Wang H."/>
            <person name="Li C."/>
        </authorList>
    </citation>
    <scope>NUCLEOTIDE SEQUENCE [LARGE SCALE GENOMIC DNA]</scope>
    <source>
        <strain evidence="2 3">KX18D6</strain>
    </source>
</reference>
<dbReference type="Pfam" id="PF20090">
    <property type="entry name" value="DUF6482"/>
    <property type="match status" value="1"/>
</dbReference>
<evidence type="ECO:0000256" key="1">
    <source>
        <dbReference type="SAM" id="MobiDB-lite"/>
    </source>
</evidence>
<accession>A0A5B7YHE9</accession>
<name>A0A5B7YHE9_9ALTE</name>
<keyword evidence="3" id="KW-1185">Reference proteome</keyword>
<dbReference type="KEGG" id="salk:FBQ74_16980"/>
<dbReference type="EMBL" id="CP039852">
    <property type="protein sequence ID" value="QCZ95064.1"/>
    <property type="molecule type" value="Genomic_DNA"/>
</dbReference>
<feature type="region of interest" description="Disordered" evidence="1">
    <location>
        <begin position="82"/>
        <end position="102"/>
    </location>
</feature>
<evidence type="ECO:0000313" key="3">
    <source>
        <dbReference type="Proteomes" id="UP000304912"/>
    </source>
</evidence>
<gene>
    <name evidence="2" type="ORF">FBQ74_16980</name>
</gene>
<organism evidence="2 3">
    <name type="scientific">Salinimonas iocasae</name>
    <dbReference type="NCBI Taxonomy" id="2572577"/>
    <lineage>
        <taxon>Bacteria</taxon>
        <taxon>Pseudomonadati</taxon>
        <taxon>Pseudomonadota</taxon>
        <taxon>Gammaproteobacteria</taxon>
        <taxon>Alteromonadales</taxon>
        <taxon>Alteromonadaceae</taxon>
        <taxon>Alteromonas/Salinimonas group</taxon>
        <taxon>Salinimonas</taxon>
    </lineage>
</organism>